<evidence type="ECO:0000313" key="16">
    <source>
        <dbReference type="Proteomes" id="UP000582974"/>
    </source>
</evidence>
<dbReference type="Proteomes" id="UP000582974">
    <property type="component" value="Unassembled WGS sequence"/>
</dbReference>
<keyword evidence="16" id="KW-1185">Reference proteome</keyword>
<dbReference type="EC" id="2.1.1.193" evidence="3 12"/>
<dbReference type="GO" id="GO:0070042">
    <property type="term" value="F:rRNA (uridine-N3-)-methyltransferase activity"/>
    <property type="evidence" value="ECO:0007669"/>
    <property type="project" value="TreeGrafter"/>
</dbReference>
<keyword evidence="8 12" id="KW-0808">Transferase</keyword>
<evidence type="ECO:0000313" key="15">
    <source>
        <dbReference type="EMBL" id="MBA0126244.1"/>
    </source>
</evidence>
<name>A0A838AAI1_9PSEU</name>
<dbReference type="FunFam" id="3.40.1280.10:FF:000023">
    <property type="entry name" value="Ribosomal RNA small subunit methyltransferase E"/>
    <property type="match status" value="1"/>
</dbReference>
<dbReference type="Pfam" id="PF20260">
    <property type="entry name" value="PUA_4"/>
    <property type="match status" value="1"/>
</dbReference>
<keyword evidence="7 12" id="KW-0489">Methyltransferase</keyword>
<sequence length="254" mass="26568">MSAARDAGPRPFFVVDALPDGEQGLLTGDEARHAVTVLRVREGEHLVLTDGRGGATACAAAEVRPGRHPELAVTVLDRWQEEPPALRVTVAQALVKGDRGELAVELATEVGADAIVPWQAERCVARWDQPGRAAKGRERWLSTARAAAKQARRLWVPEIAELVDIAGLCDLVGRAHAALVLDAGAGVPLREVALPDTGELVVVVGPEGGLAGRELEVLGEAGARPVRLGGTVLRASTAAAVTLGALGARTSRWT</sequence>
<dbReference type="NCBIfam" id="TIGR00046">
    <property type="entry name" value="RsmE family RNA methyltransferase"/>
    <property type="match status" value="1"/>
</dbReference>
<evidence type="ECO:0000256" key="1">
    <source>
        <dbReference type="ARBA" id="ARBA00004496"/>
    </source>
</evidence>
<dbReference type="InterPro" id="IPR046887">
    <property type="entry name" value="RsmE_PUA-like"/>
</dbReference>
<dbReference type="AlphaFoldDB" id="A0A838AAI1"/>
<dbReference type="Pfam" id="PF04452">
    <property type="entry name" value="Methyltrans_RNA"/>
    <property type="match status" value="1"/>
</dbReference>
<dbReference type="Gene3D" id="3.40.1280.10">
    <property type="match status" value="1"/>
</dbReference>
<comment type="subcellular location">
    <subcellularLocation>
        <location evidence="1 12">Cytoplasm</location>
    </subcellularLocation>
</comment>
<dbReference type="RefSeq" id="WP_180893084.1">
    <property type="nucleotide sequence ID" value="NZ_JACCKD010000004.1"/>
</dbReference>
<evidence type="ECO:0000256" key="2">
    <source>
        <dbReference type="ARBA" id="ARBA00005528"/>
    </source>
</evidence>
<protein>
    <recommendedName>
        <fullName evidence="4 12">Ribosomal RNA small subunit methyltransferase E</fullName>
        <ecNumber evidence="3 12">2.1.1.193</ecNumber>
    </recommendedName>
</protein>
<dbReference type="PANTHER" id="PTHR30027">
    <property type="entry name" value="RIBOSOMAL RNA SMALL SUBUNIT METHYLTRANSFERASE E"/>
    <property type="match status" value="1"/>
</dbReference>
<feature type="domain" description="Ribosomal RNA small subunit methyltransferase E PUA-like" evidence="14">
    <location>
        <begin position="26"/>
        <end position="55"/>
    </location>
</feature>
<dbReference type="InterPro" id="IPR029026">
    <property type="entry name" value="tRNA_m1G_MTases_N"/>
</dbReference>
<proteinExistence type="inferred from homology"/>
<dbReference type="EMBL" id="JACCKD010000004">
    <property type="protein sequence ID" value="MBA0126244.1"/>
    <property type="molecule type" value="Genomic_DNA"/>
</dbReference>
<dbReference type="Gene3D" id="2.40.240.20">
    <property type="entry name" value="Hypothetical PUA domain-like, domain 1"/>
    <property type="match status" value="1"/>
</dbReference>
<gene>
    <name evidence="15" type="ORF">H0B56_11900</name>
</gene>
<reference evidence="15 16" key="1">
    <citation type="submission" date="2020-07" db="EMBL/GenBank/DDBJ databases">
        <title>Genome of Haloechinothrix sp.</title>
        <authorList>
            <person name="Tang S.-K."/>
            <person name="Yang L."/>
            <person name="Zhu W.-Y."/>
        </authorList>
    </citation>
    <scope>NUCLEOTIDE SEQUENCE [LARGE SCALE GENOMIC DNA]</scope>
    <source>
        <strain evidence="15 16">YIM 98757</strain>
    </source>
</reference>
<evidence type="ECO:0000256" key="11">
    <source>
        <dbReference type="ARBA" id="ARBA00047944"/>
    </source>
</evidence>
<comment type="function">
    <text evidence="10 12">Specifically methylates the N3 position of the uracil ring of uridine 1498 (m3U1498) in 16S rRNA. Acts on the fully assembled 30S ribosomal subunit.</text>
</comment>
<comment type="catalytic activity">
    <reaction evidence="11 12">
        <text>uridine(1498) in 16S rRNA + S-adenosyl-L-methionine = N(3)-methyluridine(1498) in 16S rRNA + S-adenosyl-L-homocysteine + H(+)</text>
        <dbReference type="Rhea" id="RHEA:42920"/>
        <dbReference type="Rhea" id="RHEA-COMP:10283"/>
        <dbReference type="Rhea" id="RHEA-COMP:10284"/>
        <dbReference type="ChEBI" id="CHEBI:15378"/>
        <dbReference type="ChEBI" id="CHEBI:57856"/>
        <dbReference type="ChEBI" id="CHEBI:59789"/>
        <dbReference type="ChEBI" id="CHEBI:65315"/>
        <dbReference type="ChEBI" id="CHEBI:74502"/>
        <dbReference type="EC" id="2.1.1.193"/>
    </reaction>
</comment>
<evidence type="ECO:0000256" key="9">
    <source>
        <dbReference type="ARBA" id="ARBA00022691"/>
    </source>
</evidence>
<keyword evidence="9 12" id="KW-0949">S-adenosyl-L-methionine</keyword>
<comment type="caution">
    <text evidence="15">The sequence shown here is derived from an EMBL/GenBank/DDBJ whole genome shotgun (WGS) entry which is preliminary data.</text>
</comment>
<organism evidence="15 16">
    <name type="scientific">Haloechinothrix aidingensis</name>
    <dbReference type="NCBI Taxonomy" id="2752311"/>
    <lineage>
        <taxon>Bacteria</taxon>
        <taxon>Bacillati</taxon>
        <taxon>Actinomycetota</taxon>
        <taxon>Actinomycetes</taxon>
        <taxon>Pseudonocardiales</taxon>
        <taxon>Pseudonocardiaceae</taxon>
        <taxon>Haloechinothrix</taxon>
    </lineage>
</organism>
<dbReference type="PANTHER" id="PTHR30027:SF3">
    <property type="entry name" value="16S RRNA (URACIL(1498)-N(3))-METHYLTRANSFERASE"/>
    <property type="match status" value="1"/>
</dbReference>
<dbReference type="GO" id="GO:0005737">
    <property type="term" value="C:cytoplasm"/>
    <property type="evidence" value="ECO:0007669"/>
    <property type="project" value="UniProtKB-SubCell"/>
</dbReference>
<dbReference type="GO" id="GO:0070475">
    <property type="term" value="P:rRNA base methylation"/>
    <property type="evidence" value="ECO:0007669"/>
    <property type="project" value="TreeGrafter"/>
</dbReference>
<dbReference type="InterPro" id="IPR029028">
    <property type="entry name" value="Alpha/beta_knot_MTases"/>
</dbReference>
<evidence type="ECO:0000256" key="6">
    <source>
        <dbReference type="ARBA" id="ARBA00022552"/>
    </source>
</evidence>
<evidence type="ECO:0000259" key="13">
    <source>
        <dbReference type="Pfam" id="PF04452"/>
    </source>
</evidence>
<dbReference type="SUPFAM" id="SSF88697">
    <property type="entry name" value="PUA domain-like"/>
    <property type="match status" value="1"/>
</dbReference>
<dbReference type="InterPro" id="IPR046886">
    <property type="entry name" value="RsmE_MTase_dom"/>
</dbReference>
<evidence type="ECO:0000256" key="5">
    <source>
        <dbReference type="ARBA" id="ARBA00022490"/>
    </source>
</evidence>
<evidence type="ECO:0000256" key="10">
    <source>
        <dbReference type="ARBA" id="ARBA00025699"/>
    </source>
</evidence>
<dbReference type="SUPFAM" id="SSF75217">
    <property type="entry name" value="alpha/beta knot"/>
    <property type="match status" value="1"/>
</dbReference>
<dbReference type="InterPro" id="IPR015947">
    <property type="entry name" value="PUA-like_sf"/>
</dbReference>
<evidence type="ECO:0000256" key="3">
    <source>
        <dbReference type="ARBA" id="ARBA00012328"/>
    </source>
</evidence>
<comment type="similarity">
    <text evidence="2 12">Belongs to the RNA methyltransferase RsmE family.</text>
</comment>
<feature type="domain" description="Ribosomal RNA small subunit methyltransferase E methyltransferase" evidence="13">
    <location>
        <begin position="85"/>
        <end position="246"/>
    </location>
</feature>
<dbReference type="CDD" id="cd18084">
    <property type="entry name" value="RsmE-like"/>
    <property type="match status" value="1"/>
</dbReference>
<dbReference type="NCBIfam" id="NF008693">
    <property type="entry name" value="PRK11713.2-3"/>
    <property type="match status" value="1"/>
</dbReference>
<evidence type="ECO:0000256" key="8">
    <source>
        <dbReference type="ARBA" id="ARBA00022679"/>
    </source>
</evidence>
<evidence type="ECO:0000256" key="4">
    <source>
        <dbReference type="ARBA" id="ARBA00013673"/>
    </source>
</evidence>
<evidence type="ECO:0000256" key="12">
    <source>
        <dbReference type="PIRNR" id="PIRNR015601"/>
    </source>
</evidence>
<accession>A0A838AAI1</accession>
<dbReference type="InterPro" id="IPR006700">
    <property type="entry name" value="RsmE"/>
</dbReference>
<keyword evidence="5 12" id="KW-0963">Cytoplasm</keyword>
<keyword evidence="6 12" id="KW-0698">rRNA processing</keyword>
<evidence type="ECO:0000259" key="14">
    <source>
        <dbReference type="Pfam" id="PF20260"/>
    </source>
</evidence>
<evidence type="ECO:0000256" key="7">
    <source>
        <dbReference type="ARBA" id="ARBA00022603"/>
    </source>
</evidence>
<dbReference type="PIRSF" id="PIRSF015601">
    <property type="entry name" value="MTase_slr0722"/>
    <property type="match status" value="1"/>
</dbReference>